<sequence>VTKLVGTRALSLSVICLNGGQWNGKVCECSTGFTGDQCQYAHRFCKNGGFWDGIKCQCTTLYYGTECELLVESIEIEPPPAIVTAQVEITVTVTSENFSEDLNNRSSQAFQKFKEIFTKQMEILYSGITEYEGVNIIRITPGSVVVEHEVLLRTKFIPEYEKVLKNASQEVKEKIMTITNEQIMVNNNCSDLLCFKENTTEVKSTEITQYDPEAECQEKAKEAGDYAQYFFVEYKDEKPNCVTACMQGFNSSMDCNYGKCQLERSGPRCFCLTTDTHWYRGENCELSTQKSLVYGLVGAAGAVVLVVFIALLVFTLHSKREVKRQKYKLSQLYKWYEEDGGQAPGTFQNIGFDIHEEREGSINLDPIYSNFQPSLSHIDPETKIQTQRPQVVMTSF</sequence>
<dbReference type="GeneTree" id="ENSGT00940000154419"/>
<feature type="transmembrane region" description="Helical" evidence="2">
    <location>
        <begin position="292"/>
        <end position="316"/>
    </location>
</feature>
<dbReference type="SUPFAM" id="SSF82671">
    <property type="entry name" value="SEA domain"/>
    <property type="match status" value="1"/>
</dbReference>
<dbReference type="PROSITE" id="PS50026">
    <property type="entry name" value="EGF_3"/>
    <property type="match status" value="1"/>
</dbReference>
<dbReference type="Pfam" id="PF01390">
    <property type="entry name" value="SEA"/>
    <property type="match status" value="1"/>
</dbReference>
<dbReference type="Gene3D" id="2.10.25.10">
    <property type="entry name" value="Laminin"/>
    <property type="match status" value="1"/>
</dbReference>
<dbReference type="SMART" id="SM00200">
    <property type="entry name" value="SEA"/>
    <property type="match status" value="1"/>
</dbReference>
<dbReference type="InterPro" id="IPR000082">
    <property type="entry name" value="SEA_dom"/>
</dbReference>
<evidence type="ECO:0000256" key="1">
    <source>
        <dbReference type="PROSITE-ProRule" id="PRU00076"/>
    </source>
</evidence>
<evidence type="ECO:0000256" key="2">
    <source>
        <dbReference type="SAM" id="Phobius"/>
    </source>
</evidence>
<evidence type="ECO:0000313" key="5">
    <source>
        <dbReference type="Ensembl" id="ENSLAFP00000026798.1"/>
    </source>
</evidence>
<dbReference type="GO" id="GO:0071944">
    <property type="term" value="C:cell periphery"/>
    <property type="evidence" value="ECO:0007669"/>
    <property type="project" value="UniProtKB-ARBA"/>
</dbReference>
<evidence type="ECO:0000259" key="3">
    <source>
        <dbReference type="PROSITE" id="PS50024"/>
    </source>
</evidence>
<reference evidence="5 6" key="1">
    <citation type="submission" date="2009-06" db="EMBL/GenBank/DDBJ databases">
        <title>The Genome Sequence of Loxodonta africana (African elephant).</title>
        <authorList>
            <person name="Di Palma F."/>
            <person name="Heiman D."/>
            <person name="Young S."/>
            <person name="Johnson J."/>
            <person name="Lander E.S."/>
            <person name="Lindblad-Toh K."/>
        </authorList>
    </citation>
    <scope>NUCLEOTIDE SEQUENCE [LARGE SCALE GENOMIC DNA]</scope>
    <source>
        <strain evidence="5 6">Isolate ISIS603380</strain>
    </source>
</reference>
<evidence type="ECO:0000313" key="6">
    <source>
        <dbReference type="Proteomes" id="UP000007646"/>
    </source>
</evidence>
<evidence type="ECO:0000259" key="4">
    <source>
        <dbReference type="PROSITE" id="PS50026"/>
    </source>
</evidence>
<reference evidence="5" key="2">
    <citation type="submission" date="2025-08" db="UniProtKB">
        <authorList>
            <consortium name="Ensembl"/>
        </authorList>
    </citation>
    <scope>IDENTIFICATION</scope>
    <source>
        <strain evidence="5">Isolate ISIS603380</strain>
    </source>
</reference>
<dbReference type="PANTHER" id="PTHR37999:SF2">
    <property type="entry name" value="MUCIN-17"/>
    <property type="match status" value="1"/>
</dbReference>
<keyword evidence="2" id="KW-0472">Membrane</keyword>
<dbReference type="PROSITE" id="PS00022">
    <property type="entry name" value="EGF_1"/>
    <property type="match status" value="1"/>
</dbReference>
<keyword evidence="1" id="KW-1015">Disulfide bond</keyword>
<evidence type="ECO:0008006" key="7">
    <source>
        <dbReference type="Google" id="ProtNLM"/>
    </source>
</evidence>
<dbReference type="Ensembl" id="ENSLAFT00000031394.1">
    <property type="protein sequence ID" value="ENSLAFP00000026798.1"/>
    <property type="gene ID" value="ENSLAFG00000029589.1"/>
</dbReference>
<dbReference type="Proteomes" id="UP000007646">
    <property type="component" value="Unassembled WGS sequence"/>
</dbReference>
<dbReference type="InterPro" id="IPR053311">
    <property type="entry name" value="Mucosal_Integrity_Assoc"/>
</dbReference>
<dbReference type="PANTHER" id="PTHR37999">
    <property type="entry name" value="MUCIN-17"/>
    <property type="match status" value="1"/>
</dbReference>
<feature type="domain" description="SEA" evidence="3">
    <location>
        <begin position="83"/>
        <end position="190"/>
    </location>
</feature>
<dbReference type="AlphaFoldDB" id="G3UG40"/>
<keyword evidence="6" id="KW-1185">Reference proteome</keyword>
<organism evidence="5 6">
    <name type="scientific">Loxodonta africana</name>
    <name type="common">African elephant</name>
    <dbReference type="NCBI Taxonomy" id="9785"/>
    <lineage>
        <taxon>Eukaryota</taxon>
        <taxon>Metazoa</taxon>
        <taxon>Chordata</taxon>
        <taxon>Craniata</taxon>
        <taxon>Vertebrata</taxon>
        <taxon>Euteleostomi</taxon>
        <taxon>Mammalia</taxon>
        <taxon>Eutheria</taxon>
        <taxon>Afrotheria</taxon>
        <taxon>Proboscidea</taxon>
        <taxon>Elephantidae</taxon>
        <taxon>Loxodonta</taxon>
    </lineage>
</organism>
<feature type="disulfide bond" evidence="1">
    <location>
        <begin position="58"/>
        <end position="67"/>
    </location>
</feature>
<dbReference type="InterPro" id="IPR036364">
    <property type="entry name" value="SEA_dom_sf"/>
</dbReference>
<accession>G3UG40</accession>
<dbReference type="InterPro" id="IPR000742">
    <property type="entry name" value="EGF"/>
</dbReference>
<keyword evidence="2" id="KW-0812">Transmembrane</keyword>
<dbReference type="HOGENOM" id="CLU_034264_1_0_1"/>
<proteinExistence type="predicted"/>
<gene>
    <name evidence="5" type="primary">LOC104846488</name>
</gene>
<dbReference type="Gene3D" id="3.30.70.960">
    <property type="entry name" value="SEA domain"/>
    <property type="match status" value="1"/>
</dbReference>
<dbReference type="PROSITE" id="PS50024">
    <property type="entry name" value="SEA"/>
    <property type="match status" value="1"/>
</dbReference>
<keyword evidence="1" id="KW-0245">EGF-like domain</keyword>
<feature type="domain" description="EGF-like" evidence="4">
    <location>
        <begin position="34"/>
        <end position="68"/>
    </location>
</feature>
<protein>
    <recommendedName>
        <fullName evidence="7">SEA domain-containing protein</fullName>
    </recommendedName>
</protein>
<keyword evidence="2" id="KW-1133">Transmembrane helix</keyword>
<name>G3UG40_LOXAF</name>
<reference evidence="5" key="3">
    <citation type="submission" date="2025-09" db="UniProtKB">
        <authorList>
            <consortium name="Ensembl"/>
        </authorList>
    </citation>
    <scope>IDENTIFICATION</scope>
    <source>
        <strain evidence="5">Isolate ISIS603380</strain>
    </source>
</reference>
<comment type="caution">
    <text evidence="1">Lacks conserved residue(s) required for the propagation of feature annotation.</text>
</comment>